<comment type="cofactor">
    <cofactor evidence="9">
        <name>Mg(2+)</name>
        <dbReference type="ChEBI" id="CHEBI:18420"/>
    </cofactor>
    <text evidence="9">Binds 1 Mg(2+) ion per subunit.</text>
</comment>
<evidence type="ECO:0000256" key="2">
    <source>
        <dbReference type="ARBA" id="ARBA00022679"/>
    </source>
</evidence>
<comment type="catalytic activity">
    <reaction evidence="8 9 10">
        <text>2-[(2R,5Z)-2-carboxy-4-methylthiazol-5(2H)-ylidene]ethyl phosphate + 4-amino-2-methyl-5-(diphosphooxymethyl)pyrimidine + 2 H(+) = thiamine phosphate + CO2 + diphosphate</text>
        <dbReference type="Rhea" id="RHEA:47844"/>
        <dbReference type="ChEBI" id="CHEBI:15378"/>
        <dbReference type="ChEBI" id="CHEBI:16526"/>
        <dbReference type="ChEBI" id="CHEBI:33019"/>
        <dbReference type="ChEBI" id="CHEBI:37575"/>
        <dbReference type="ChEBI" id="CHEBI:57841"/>
        <dbReference type="ChEBI" id="CHEBI:62899"/>
        <dbReference type="EC" id="2.5.1.3"/>
    </reaction>
</comment>
<dbReference type="SUPFAM" id="SSF51391">
    <property type="entry name" value="Thiamin phosphate synthase"/>
    <property type="match status" value="1"/>
</dbReference>
<dbReference type="Pfam" id="PF02581">
    <property type="entry name" value="TMP-TENI"/>
    <property type="match status" value="1"/>
</dbReference>
<evidence type="ECO:0000256" key="4">
    <source>
        <dbReference type="ARBA" id="ARBA00022842"/>
    </source>
</evidence>
<comment type="function">
    <text evidence="9">Condenses 4-methyl-5-(beta-hydroxyethyl)thiazole monophosphate (THZ-P) and 2-methyl-4-amino-5-hydroxymethyl pyrimidine pyrophosphate (HMP-PP) to form thiamine monophosphate (TMP).</text>
</comment>
<evidence type="ECO:0000256" key="9">
    <source>
        <dbReference type="HAMAP-Rule" id="MF_00097"/>
    </source>
</evidence>
<feature type="binding site" evidence="9">
    <location>
        <position position="100"/>
    </location>
    <ligand>
        <name>Mg(2+)</name>
        <dbReference type="ChEBI" id="CHEBI:18420"/>
    </ligand>
</feature>
<accession>A0ABY4PFR5</accession>
<feature type="binding site" evidence="9">
    <location>
        <position position="119"/>
    </location>
    <ligand>
        <name>4-amino-2-methyl-5-(diphosphooxymethyl)pyrimidine</name>
        <dbReference type="ChEBI" id="CHEBI:57841"/>
    </ligand>
</feature>
<feature type="binding site" evidence="9">
    <location>
        <position position="149"/>
    </location>
    <ligand>
        <name>4-amino-2-methyl-5-(diphosphooxymethyl)pyrimidine</name>
        <dbReference type="ChEBI" id="CHEBI:57841"/>
    </ligand>
</feature>
<feature type="binding site" evidence="9">
    <location>
        <begin position="44"/>
        <end position="48"/>
    </location>
    <ligand>
        <name>4-amino-2-methyl-5-(diphosphooxymethyl)pyrimidine</name>
        <dbReference type="ChEBI" id="CHEBI:57841"/>
    </ligand>
</feature>
<gene>
    <name evidence="9 13" type="primary">thiE</name>
    <name evidence="13" type="ORF">MOO47_06485</name>
</gene>
<dbReference type="EMBL" id="CP093365">
    <property type="protein sequence ID" value="UQS84376.1"/>
    <property type="molecule type" value="Genomic_DNA"/>
</dbReference>
<feature type="binding site" evidence="9">
    <location>
        <position position="81"/>
    </location>
    <ligand>
        <name>Mg(2+)</name>
        <dbReference type="ChEBI" id="CHEBI:18420"/>
    </ligand>
</feature>
<dbReference type="GO" id="GO:0004789">
    <property type="term" value="F:thiamine-phosphate diphosphorylase activity"/>
    <property type="evidence" value="ECO:0007669"/>
    <property type="project" value="UniProtKB-EC"/>
</dbReference>
<dbReference type="InterPro" id="IPR022998">
    <property type="entry name" value="ThiamineP_synth_TenI"/>
</dbReference>
<comment type="catalytic activity">
    <reaction evidence="7 9 10">
        <text>2-(2-carboxy-4-methylthiazol-5-yl)ethyl phosphate + 4-amino-2-methyl-5-(diphosphooxymethyl)pyrimidine + 2 H(+) = thiamine phosphate + CO2 + diphosphate</text>
        <dbReference type="Rhea" id="RHEA:47848"/>
        <dbReference type="ChEBI" id="CHEBI:15378"/>
        <dbReference type="ChEBI" id="CHEBI:16526"/>
        <dbReference type="ChEBI" id="CHEBI:33019"/>
        <dbReference type="ChEBI" id="CHEBI:37575"/>
        <dbReference type="ChEBI" id="CHEBI:57841"/>
        <dbReference type="ChEBI" id="CHEBI:62890"/>
        <dbReference type="EC" id="2.5.1.3"/>
    </reaction>
</comment>
<comment type="pathway">
    <text evidence="1 9 11">Cofactor biosynthesis; thiamine diphosphate biosynthesis; thiamine phosphate from 4-amino-2-methyl-5-diphosphomethylpyrimidine and 4-methyl-5-(2-phosphoethyl)-thiazole: step 1/1.</text>
</comment>
<sequence length="216" mass="23246">MKTQSFNPDVLKAYFVCGTQDLTPQQSLIVIVQQALKAGITAYQFRDKGPHAMLSHQQRLEEAFKLKQLCHQYQVPFIVDDDVTLAQQINADGVHVGQSDAKIQQVVTKVGSKMIVGLSCSNKQEIEIANQITGIDYYGCGPIFVTNSKEDAAPSIGPCGLAQLKTIATRPIVAIGGITADNISAISQIKVAGSAVISMITNSSDIQKSVQQLIKS</sequence>
<evidence type="ECO:0000256" key="3">
    <source>
        <dbReference type="ARBA" id="ARBA00022723"/>
    </source>
</evidence>
<evidence type="ECO:0000256" key="11">
    <source>
        <dbReference type="RuleBase" id="RU004253"/>
    </source>
</evidence>
<evidence type="ECO:0000313" key="14">
    <source>
        <dbReference type="Proteomes" id="UP000831947"/>
    </source>
</evidence>
<dbReference type="CDD" id="cd00564">
    <property type="entry name" value="TMP_TenI"/>
    <property type="match status" value="1"/>
</dbReference>
<keyword evidence="3 9" id="KW-0479">Metal-binding</keyword>
<dbReference type="NCBIfam" id="TIGR00693">
    <property type="entry name" value="thiE"/>
    <property type="match status" value="1"/>
</dbReference>
<evidence type="ECO:0000256" key="6">
    <source>
        <dbReference type="ARBA" id="ARBA00047334"/>
    </source>
</evidence>
<keyword evidence="4 9" id="KW-0460">Magnesium</keyword>
<dbReference type="InterPro" id="IPR013785">
    <property type="entry name" value="Aldolase_TIM"/>
</dbReference>
<dbReference type="RefSeq" id="WP_249513560.1">
    <property type="nucleotide sequence ID" value="NZ_CP093365.1"/>
</dbReference>
<evidence type="ECO:0000259" key="12">
    <source>
        <dbReference type="Pfam" id="PF02581"/>
    </source>
</evidence>
<dbReference type="EC" id="2.5.1.3" evidence="9"/>
<feature type="binding site" evidence="9">
    <location>
        <begin position="197"/>
        <end position="198"/>
    </location>
    <ligand>
        <name>2-[(2R,5Z)-2-carboxy-4-methylthiazol-5(2H)-ylidene]ethyl phosphate</name>
        <dbReference type="ChEBI" id="CHEBI:62899"/>
    </ligand>
</feature>
<keyword evidence="5 9" id="KW-0784">Thiamine biosynthesis</keyword>
<feature type="binding site" evidence="9">
    <location>
        <position position="177"/>
    </location>
    <ligand>
        <name>2-[(2R,5Z)-2-carboxy-4-methylthiazol-5(2H)-ylidene]ethyl phosphate</name>
        <dbReference type="ChEBI" id="CHEBI:62899"/>
    </ligand>
</feature>
<keyword evidence="14" id="KW-1185">Reference proteome</keyword>
<name>A0ABY4PFR5_9LACO</name>
<comment type="catalytic activity">
    <reaction evidence="6 9 10">
        <text>4-methyl-5-(2-phosphooxyethyl)-thiazole + 4-amino-2-methyl-5-(diphosphooxymethyl)pyrimidine + H(+) = thiamine phosphate + diphosphate</text>
        <dbReference type="Rhea" id="RHEA:22328"/>
        <dbReference type="ChEBI" id="CHEBI:15378"/>
        <dbReference type="ChEBI" id="CHEBI:33019"/>
        <dbReference type="ChEBI" id="CHEBI:37575"/>
        <dbReference type="ChEBI" id="CHEBI:57841"/>
        <dbReference type="ChEBI" id="CHEBI:58296"/>
        <dbReference type="EC" id="2.5.1.3"/>
    </reaction>
</comment>
<feature type="binding site" evidence="9">
    <location>
        <position position="80"/>
    </location>
    <ligand>
        <name>4-amino-2-methyl-5-(diphosphooxymethyl)pyrimidine</name>
        <dbReference type="ChEBI" id="CHEBI:57841"/>
    </ligand>
</feature>
<proteinExistence type="inferred from homology"/>
<evidence type="ECO:0000256" key="8">
    <source>
        <dbReference type="ARBA" id="ARBA00047883"/>
    </source>
</evidence>
<dbReference type="PANTHER" id="PTHR20857">
    <property type="entry name" value="THIAMINE-PHOSPHATE PYROPHOSPHORYLASE"/>
    <property type="match status" value="1"/>
</dbReference>
<evidence type="ECO:0000256" key="5">
    <source>
        <dbReference type="ARBA" id="ARBA00022977"/>
    </source>
</evidence>
<feature type="binding site" evidence="9">
    <location>
        <begin position="146"/>
        <end position="148"/>
    </location>
    <ligand>
        <name>2-[(2R,5Z)-2-carboxy-4-methylthiazol-5(2H)-ylidene]ethyl phosphate</name>
        <dbReference type="ChEBI" id="CHEBI:62899"/>
    </ligand>
</feature>
<reference evidence="13 14" key="1">
    <citation type="journal article" date="2022" name="Int. J. Syst. Evol. Microbiol.">
        <title>Apilactobacillus apisilvae sp. nov., Nicolia spurrieriana gen. nov. sp. nov., Bombilactobacillus folatiphilus sp. nov. and Bombilactobacillus thymidiniphilus sp. nov., four new lactic acid bacterial isolates from stingless bees Tetragonula carbonaria and Austroplebeia australis.</title>
        <authorList>
            <person name="Oliphant S.A."/>
            <person name="Watson-Haigh N.S."/>
            <person name="Sumby K.M."/>
            <person name="Gardner J."/>
            <person name="Groom S."/>
            <person name="Jiranek V."/>
        </authorList>
    </citation>
    <scope>NUCLEOTIDE SEQUENCE [LARGE SCALE GENOMIC DNA]</scope>
    <source>
        <strain evidence="13 14">SG4_A1</strain>
    </source>
</reference>
<dbReference type="Proteomes" id="UP000831947">
    <property type="component" value="Chromosome"/>
</dbReference>
<organism evidence="13 14">
    <name type="scientific">Bombilactobacillus thymidiniphilus</name>
    <dbReference type="NCBI Taxonomy" id="2923363"/>
    <lineage>
        <taxon>Bacteria</taxon>
        <taxon>Bacillati</taxon>
        <taxon>Bacillota</taxon>
        <taxon>Bacilli</taxon>
        <taxon>Lactobacillales</taxon>
        <taxon>Lactobacillaceae</taxon>
        <taxon>Bombilactobacillus</taxon>
    </lineage>
</organism>
<evidence type="ECO:0000256" key="10">
    <source>
        <dbReference type="RuleBase" id="RU003826"/>
    </source>
</evidence>
<keyword evidence="2 9" id="KW-0808">Transferase</keyword>
<protein>
    <recommendedName>
        <fullName evidence="9">Thiamine-phosphate synthase</fullName>
        <shortName evidence="9">TP synthase</shortName>
        <shortName evidence="9">TPS</shortName>
        <ecNumber evidence="9">2.5.1.3</ecNumber>
    </recommendedName>
    <alternativeName>
        <fullName evidence="9">Thiamine-phosphate pyrophosphorylase</fullName>
        <shortName evidence="9">TMP pyrophosphorylase</shortName>
        <shortName evidence="9">TMP-PPase</shortName>
    </alternativeName>
</protein>
<dbReference type="InterPro" id="IPR034291">
    <property type="entry name" value="TMP_synthase"/>
</dbReference>
<comment type="similarity">
    <text evidence="9 10">Belongs to the thiamine-phosphate synthase family.</text>
</comment>
<dbReference type="HAMAP" id="MF_00097">
    <property type="entry name" value="TMP_synthase"/>
    <property type="match status" value="1"/>
</dbReference>
<evidence type="ECO:0000256" key="1">
    <source>
        <dbReference type="ARBA" id="ARBA00005165"/>
    </source>
</evidence>
<evidence type="ECO:0000313" key="13">
    <source>
        <dbReference type="EMBL" id="UQS84376.1"/>
    </source>
</evidence>
<feature type="domain" description="Thiamine phosphate synthase/TenI" evidence="12">
    <location>
        <begin position="14"/>
        <end position="200"/>
    </location>
</feature>
<evidence type="ECO:0000256" key="7">
    <source>
        <dbReference type="ARBA" id="ARBA00047851"/>
    </source>
</evidence>
<dbReference type="PANTHER" id="PTHR20857:SF15">
    <property type="entry name" value="THIAMINE-PHOSPHATE SYNTHASE"/>
    <property type="match status" value="1"/>
</dbReference>
<dbReference type="InterPro" id="IPR036206">
    <property type="entry name" value="ThiamineP_synth_sf"/>
</dbReference>
<dbReference type="Gene3D" id="3.20.20.70">
    <property type="entry name" value="Aldolase class I"/>
    <property type="match status" value="1"/>
</dbReference>